<dbReference type="eggNOG" id="COG3210">
    <property type="taxonomic scope" value="Bacteria"/>
</dbReference>
<dbReference type="EMBL" id="ABVL01000020">
    <property type="protein sequence ID" value="EDY17361.1"/>
    <property type="molecule type" value="Genomic_DNA"/>
</dbReference>
<evidence type="ECO:0000313" key="3">
    <source>
        <dbReference type="Proteomes" id="UP000005824"/>
    </source>
</evidence>
<protein>
    <submittedName>
        <fullName evidence="2">Autotransporter-associated beta strand repeat protein</fullName>
    </submittedName>
</protein>
<dbReference type="RefSeq" id="WP_006982368.1">
    <property type="nucleotide sequence ID" value="NZ_ABVL01000020.1"/>
</dbReference>
<proteinExistence type="predicted"/>
<name>B4D807_9BACT</name>
<dbReference type="Pfam" id="PF12951">
    <property type="entry name" value="PATR"/>
    <property type="match status" value="3"/>
</dbReference>
<organism evidence="2 3">
    <name type="scientific">Chthoniobacter flavus Ellin428</name>
    <dbReference type="NCBI Taxonomy" id="497964"/>
    <lineage>
        <taxon>Bacteria</taxon>
        <taxon>Pseudomonadati</taxon>
        <taxon>Verrucomicrobiota</taxon>
        <taxon>Spartobacteria</taxon>
        <taxon>Chthoniobacterales</taxon>
        <taxon>Chthoniobacteraceae</taxon>
        <taxon>Chthoniobacter</taxon>
    </lineage>
</organism>
<gene>
    <name evidence="2" type="ORF">CfE428DRAFT_5047</name>
</gene>
<reference evidence="2 3" key="1">
    <citation type="journal article" date="2011" name="J. Bacteriol.">
        <title>Genome sequence of Chthoniobacter flavus Ellin428, an aerobic heterotrophic soil bacterium.</title>
        <authorList>
            <person name="Kant R."/>
            <person name="van Passel M.W."/>
            <person name="Palva A."/>
            <person name="Lucas S."/>
            <person name="Lapidus A."/>
            <person name="Glavina Del Rio T."/>
            <person name="Dalin E."/>
            <person name="Tice H."/>
            <person name="Bruce D."/>
            <person name="Goodwin L."/>
            <person name="Pitluck S."/>
            <person name="Larimer F.W."/>
            <person name="Land M.L."/>
            <person name="Hauser L."/>
            <person name="Sangwan P."/>
            <person name="de Vos W.M."/>
            <person name="Janssen P.H."/>
            <person name="Smidt H."/>
        </authorList>
    </citation>
    <scope>NUCLEOTIDE SEQUENCE [LARGE SCALE GENOMIC DNA]</scope>
    <source>
        <strain evidence="2 3">Ellin428</strain>
    </source>
</reference>
<dbReference type="Proteomes" id="UP000005824">
    <property type="component" value="Unassembled WGS sequence"/>
</dbReference>
<dbReference type="InParanoid" id="B4D807"/>
<evidence type="ECO:0000313" key="2">
    <source>
        <dbReference type="EMBL" id="EDY17361.1"/>
    </source>
</evidence>
<dbReference type="STRING" id="497964.CfE428DRAFT_5047"/>
<evidence type="ECO:0000256" key="1">
    <source>
        <dbReference type="ARBA" id="ARBA00022729"/>
    </source>
</evidence>
<accession>B4D807</accession>
<keyword evidence="1" id="KW-0732">Signal</keyword>
<comment type="caution">
    <text evidence="2">The sequence shown here is derived from an EMBL/GenBank/DDBJ whole genome shotgun (WGS) entry which is preliminary data.</text>
</comment>
<dbReference type="NCBIfam" id="TIGR02601">
    <property type="entry name" value="autotrns_rpt"/>
    <property type="match status" value="3"/>
</dbReference>
<sequence length="668" mass="66473">MKALRPILSSILRRTPVHLVLAGSITALLALPATYAASETYSSTGTSANWSDPSNWGGNIAPGALGTTNNADIATFNVAPIVGAGDSLTNALVIDPTRNIKGITFDTSAGAFFIGSPSGNALTLTSGGSIQILSTMTTTGLTETINAPLTLEGAYTFTNAVTGAGDSLAFGGNITQAVTGTLTLNGAGTGSNTISGNLLDGAGALSLTISASAGAWTLSGANNYSGTTLINAATTVVFSGTNSSATGITRMNNNGETVILNNSNNGGLAGGQFDFYGGVLQSGVANLVLSNNVDNQGTATVSGTNSITFNGSWTIDLGNRQLNSSITGGTLTLAGNVYLSESTAIGRTWTIAGAGNTIISGVIANASGGPGTAGSLIIGSAAGGITTLSNPNNSYTGTTTIKGNTLRVSTLANGGSNSSIGASSNAATNLIFTSLSGFNPTLQYTGTTVSTDRAFTLSVNTNAIIDVTNAAANLTMAGDTGTVATNQALTKNGPGGLTLTGPQTYTGATTVNGGTLTLDMNAGGSFVSTSIPTLAGGALQINGTNNVTSTQTMGNLTLVTNTNGAIKLSSTGGSGGMTLTLGNTWTRATGSTLNIDLSSPNTTLTSQPIASAASQTVTSGIITYATVTDSGGTGLAHSRKQQRRALHGRRHTPDHERRIVIELCDQGG</sequence>
<keyword evidence="3" id="KW-1185">Reference proteome</keyword>
<dbReference type="AlphaFoldDB" id="B4D807"/>
<dbReference type="InterPro" id="IPR013425">
    <property type="entry name" value="Autotrns_rpt"/>
</dbReference>